<dbReference type="Proteomes" id="UP000032142">
    <property type="component" value="Unassembled WGS sequence"/>
</dbReference>
<reference evidence="2" key="1">
    <citation type="submission" date="2014-09" db="EMBL/GenBank/DDBJ databases">
        <authorList>
            <person name="Mudge J."/>
            <person name="Ramaraj T."/>
            <person name="Lindquist I.E."/>
            <person name="Bharti A.K."/>
            <person name="Sundararajan A."/>
            <person name="Cameron C.T."/>
            <person name="Woodward J.E."/>
            <person name="May G.D."/>
            <person name="Brubaker C."/>
            <person name="Broadhvest J."/>
            <person name="Wilkins T.A."/>
        </authorList>
    </citation>
    <scope>NUCLEOTIDE SEQUENCE</scope>
    <source>
        <strain evidence="2">cv. AKA8401</strain>
    </source>
</reference>
<dbReference type="OrthoDB" id="1914474at2759"/>
<accession>A0A0B0MHD9</accession>
<dbReference type="AlphaFoldDB" id="A0A0B0MHD9"/>
<dbReference type="OMA" id="EMRNGFF"/>
<dbReference type="PANTHER" id="PTHR35722:SF1">
    <property type="entry name" value="MAL D 1-ASSOCIATED PROTEIN"/>
    <property type="match status" value="1"/>
</dbReference>
<dbReference type="KEGG" id="gab:108461711"/>
<name>A0A0B0MHD9_GOSAR</name>
<dbReference type="InterPro" id="IPR053346">
    <property type="entry name" value="Fra_a_1-associated"/>
</dbReference>
<organism evidence="1 2">
    <name type="scientific">Gossypium arboreum</name>
    <name type="common">Tree cotton</name>
    <name type="synonym">Gossypium nanking</name>
    <dbReference type="NCBI Taxonomy" id="29729"/>
    <lineage>
        <taxon>Eukaryota</taxon>
        <taxon>Viridiplantae</taxon>
        <taxon>Streptophyta</taxon>
        <taxon>Embryophyta</taxon>
        <taxon>Tracheophyta</taxon>
        <taxon>Spermatophyta</taxon>
        <taxon>Magnoliopsida</taxon>
        <taxon>eudicotyledons</taxon>
        <taxon>Gunneridae</taxon>
        <taxon>Pentapetalae</taxon>
        <taxon>rosids</taxon>
        <taxon>malvids</taxon>
        <taxon>Malvales</taxon>
        <taxon>Malvaceae</taxon>
        <taxon>Malvoideae</taxon>
        <taxon>Gossypium</taxon>
    </lineage>
</organism>
<gene>
    <name evidence="1" type="ORF">F383_19002</name>
</gene>
<keyword evidence="2" id="KW-1185">Reference proteome</keyword>
<protein>
    <submittedName>
        <fullName evidence="1">Putative cytochrome P450</fullName>
    </submittedName>
</protein>
<evidence type="ECO:0000313" key="2">
    <source>
        <dbReference type="Proteomes" id="UP000032142"/>
    </source>
</evidence>
<evidence type="ECO:0000313" key="1">
    <source>
        <dbReference type="EMBL" id="KHF98853.1"/>
    </source>
</evidence>
<dbReference type="EMBL" id="JRRC01054664">
    <property type="protein sequence ID" value="KHF98853.1"/>
    <property type="molecule type" value="Genomic_DNA"/>
</dbReference>
<comment type="caution">
    <text evidence="1">The sequence shown here is derived from an EMBL/GenBank/DDBJ whole genome shotgun (WGS) entry which is preliminary data.</text>
</comment>
<dbReference type="PANTHER" id="PTHR35722">
    <property type="entry name" value="MAL D 1-ASSOCIATED PROTEIN"/>
    <property type="match status" value="1"/>
</dbReference>
<proteinExistence type="predicted"/>
<sequence>MGWVWKDEPNDAVESTARDGDHCSTRKVVQSKCKTEEVEPGKLVRKCEKTEEVLRECFGRPVEVLQSTKEYTEDDVTEQMLKGSFSSGSHVEGSFDFPGLRSDMEAIEHQFFGGINRFFDAAEEMKNNFFDIFGDAYGRGSSSAPSIRRGIPIEDHKQKEDSPKPTESGHIDLSGLAKDI</sequence>